<proteinExistence type="predicted"/>
<organism evidence="3 4">
    <name type="scientific">Chlorogloeopsis fritschii PCC 6912</name>
    <dbReference type="NCBI Taxonomy" id="211165"/>
    <lineage>
        <taxon>Bacteria</taxon>
        <taxon>Bacillati</taxon>
        <taxon>Cyanobacteriota</taxon>
        <taxon>Cyanophyceae</taxon>
        <taxon>Nostocales</taxon>
        <taxon>Chlorogloeopsidaceae</taxon>
        <taxon>Chlorogloeopsis</taxon>
    </lineage>
</organism>
<gene>
    <name evidence="3" type="ORF">PCC6912_17580</name>
</gene>
<dbReference type="Gene3D" id="2.60.40.3500">
    <property type="match status" value="1"/>
</dbReference>
<evidence type="ECO:0000256" key="1">
    <source>
        <dbReference type="SAM" id="SignalP"/>
    </source>
</evidence>
<evidence type="ECO:0000313" key="3">
    <source>
        <dbReference type="EMBL" id="RUR84164.1"/>
    </source>
</evidence>
<dbReference type="RefSeq" id="WP_016873575.1">
    <property type="nucleotide sequence ID" value="NZ_AJLN01000046.1"/>
</dbReference>
<reference evidence="3 4" key="1">
    <citation type="journal article" date="2019" name="Genome Biol. Evol.">
        <title>Day and night: Metabolic profiles and evolutionary relationships of six axenic non-marine cyanobacteria.</title>
        <authorList>
            <person name="Will S.E."/>
            <person name="Henke P."/>
            <person name="Boedeker C."/>
            <person name="Huang S."/>
            <person name="Brinkmann H."/>
            <person name="Rohde M."/>
            <person name="Jarek M."/>
            <person name="Friedl T."/>
            <person name="Seufert S."/>
            <person name="Schumacher M."/>
            <person name="Overmann J."/>
            <person name="Neumann-Schaal M."/>
            <person name="Petersen J."/>
        </authorList>
    </citation>
    <scope>NUCLEOTIDE SEQUENCE [LARGE SCALE GENOMIC DNA]</scope>
    <source>
        <strain evidence="3 4">PCC 6912</strain>
    </source>
</reference>
<dbReference type="Proteomes" id="UP000268857">
    <property type="component" value="Unassembled WGS sequence"/>
</dbReference>
<feature type="chain" id="PRO_5018691232" description="AMIN domain-containing protein" evidence="1">
    <location>
        <begin position="27"/>
        <end position="185"/>
    </location>
</feature>
<comment type="caution">
    <text evidence="3">The sequence shown here is derived from an EMBL/GenBank/DDBJ whole genome shotgun (WGS) entry which is preliminary data.</text>
</comment>
<protein>
    <recommendedName>
        <fullName evidence="2">AMIN domain-containing protein</fullName>
    </recommendedName>
</protein>
<dbReference type="InterPro" id="IPR021731">
    <property type="entry name" value="AMIN_dom"/>
</dbReference>
<keyword evidence="4" id="KW-1185">Reference proteome</keyword>
<name>A0A3S0ZUX9_CHLFR</name>
<evidence type="ECO:0000259" key="2">
    <source>
        <dbReference type="Pfam" id="PF11741"/>
    </source>
</evidence>
<evidence type="ECO:0000313" key="4">
    <source>
        <dbReference type="Proteomes" id="UP000268857"/>
    </source>
</evidence>
<dbReference type="Pfam" id="PF11741">
    <property type="entry name" value="AMIN"/>
    <property type="match status" value="1"/>
</dbReference>
<sequence length="185" mass="20055">MKNLQFINSLWLASVVFALLTPRVSAGEAKHSSVYNSDIHLLRELNLPFTKAAHLLAQQSTQAETVKVTGVKLNSTDTGFEVILETTEGAKLQINTNSKGNTYIADIPNTKLQGNAFRQAKPVEGITEVTVTNQDDNSIRVMVLGAAGAPKIELFDSNKGLIFAVTPLVLPVQPQQPKPHSTYST</sequence>
<dbReference type="OrthoDB" id="9779724at2"/>
<dbReference type="STRING" id="211165.GCA_000317285_01017"/>
<keyword evidence="1" id="KW-0732">Signal</keyword>
<feature type="domain" description="AMIN" evidence="2">
    <location>
        <begin position="71"/>
        <end position="164"/>
    </location>
</feature>
<dbReference type="EMBL" id="RSCJ01000005">
    <property type="protein sequence ID" value="RUR84164.1"/>
    <property type="molecule type" value="Genomic_DNA"/>
</dbReference>
<accession>A0A3S0ZUX9</accession>
<feature type="signal peptide" evidence="1">
    <location>
        <begin position="1"/>
        <end position="26"/>
    </location>
</feature>
<dbReference type="AlphaFoldDB" id="A0A3S0ZUX9"/>